<organism evidence="1 2">
    <name type="scientific">Treponema porcinum</name>
    <dbReference type="NCBI Taxonomy" id="261392"/>
    <lineage>
        <taxon>Bacteria</taxon>
        <taxon>Pseudomonadati</taxon>
        <taxon>Spirochaetota</taxon>
        <taxon>Spirochaetia</taxon>
        <taxon>Spirochaetales</taxon>
        <taxon>Treponemataceae</taxon>
        <taxon>Treponema</taxon>
    </lineage>
</organism>
<dbReference type="OrthoDB" id="349962at2"/>
<evidence type="ECO:0000313" key="1">
    <source>
        <dbReference type="EMBL" id="SJZ31787.1"/>
    </source>
</evidence>
<accession>A0A1T4JNZ6</accession>
<dbReference type="Proteomes" id="UP000190423">
    <property type="component" value="Unassembled WGS sequence"/>
</dbReference>
<gene>
    <name evidence="1" type="ORF">SAMN02745149_00641</name>
</gene>
<keyword evidence="2" id="KW-1185">Reference proteome</keyword>
<evidence type="ECO:0000313" key="2">
    <source>
        <dbReference type="Proteomes" id="UP000190423"/>
    </source>
</evidence>
<dbReference type="GeneID" id="78315954"/>
<dbReference type="Pfam" id="PF17239">
    <property type="entry name" value="DUF5312"/>
    <property type="match status" value="1"/>
</dbReference>
<dbReference type="EMBL" id="FUWG01000004">
    <property type="protein sequence ID" value="SJZ31787.1"/>
    <property type="molecule type" value="Genomic_DNA"/>
</dbReference>
<dbReference type="AlphaFoldDB" id="A0A1T4JNZ6"/>
<protein>
    <submittedName>
        <fullName evidence="1">Uncharacterized protein</fullName>
    </submittedName>
</protein>
<sequence length="515" mass="59541">MKQEKSGNFFQNLLSSLFGGNDGEAEKRRQLRSISKRLSKSKFGKFYKFAGNEALPLLARNIFEIYKIIYPAQTMFQNLQNPNVLKRLVIDFYTPNEIRTLETSLSEENLITLSKKIPAEKLKQQALTRLSEYSDYFTLDKITKIDTLYKQISCFRDLCMFDFYFFLKKFNKSLREADFSIAPQFEKINAEYILDDLKDFMSVAWAVPLDADYTDMTKLFRIYKGVEPITLQNWRRVISRISAFRQSGSFEMMIKLISSDPSASVSVSEQTQNIIEPYLDSFKQETENTLNKIETQEKDSKTSEICSQLFNGIEITPMKYFTDELNATFTRKGLRTFENTQLLSYIKVFLLEIVKKNLREYYDLVLVRGKWESQALSSPFSESYNSLLATSDLITQFDNQLAEDAPIGMKIKTLLPKTERDNGAKNIINRLVSDANESACSFITDTTTNLVTIGKIIKALIEDIEKPKPVLVTNWKELAHFSEIPIRELSVKLYKKIYLLITLVKTCLVQPEDNE</sequence>
<reference evidence="1 2" key="1">
    <citation type="submission" date="2017-02" db="EMBL/GenBank/DDBJ databases">
        <authorList>
            <person name="Peterson S.W."/>
        </authorList>
    </citation>
    <scope>NUCLEOTIDE SEQUENCE [LARGE SCALE GENOMIC DNA]</scope>
    <source>
        <strain evidence="1 2">ATCC BAA-908</strain>
    </source>
</reference>
<dbReference type="InterPro" id="IPR035196">
    <property type="entry name" value="DUF5312"/>
</dbReference>
<dbReference type="RefSeq" id="WP_078932560.1">
    <property type="nucleotide sequence ID" value="NZ_FUWG01000004.1"/>
</dbReference>
<proteinExistence type="predicted"/>
<name>A0A1T4JNZ6_TREPO</name>
<dbReference type="STRING" id="261392.SAMN02745149_00641"/>